<dbReference type="InterPro" id="IPR051425">
    <property type="entry name" value="Formin_Homology"/>
</dbReference>
<dbReference type="InterPro" id="IPR014767">
    <property type="entry name" value="DAD_dom"/>
</dbReference>
<dbReference type="InterPro" id="IPR015425">
    <property type="entry name" value="FH2_Formin"/>
</dbReference>
<dbReference type="EMBL" id="MRZV01001239">
    <property type="protein sequence ID" value="PIK39440.1"/>
    <property type="molecule type" value="Genomic_DNA"/>
</dbReference>
<evidence type="ECO:0000256" key="1">
    <source>
        <dbReference type="SAM" id="Coils"/>
    </source>
</evidence>
<dbReference type="InterPro" id="IPR042201">
    <property type="entry name" value="FH2_Formin_sf"/>
</dbReference>
<keyword evidence="1" id="KW-0175">Coiled coil</keyword>
<accession>A0A2G8JUP8</accession>
<dbReference type="OrthoDB" id="1104827at2759"/>
<evidence type="ECO:0000313" key="5">
    <source>
        <dbReference type="Proteomes" id="UP000230750"/>
    </source>
</evidence>
<dbReference type="AlphaFoldDB" id="A0A2G8JUP8"/>
<feature type="coiled-coil region" evidence="1">
    <location>
        <begin position="245"/>
        <end position="272"/>
    </location>
</feature>
<evidence type="ECO:0000259" key="3">
    <source>
        <dbReference type="PROSITE" id="PS51444"/>
    </source>
</evidence>
<evidence type="ECO:0000259" key="2">
    <source>
        <dbReference type="PROSITE" id="PS51231"/>
    </source>
</evidence>
<reference evidence="4 5" key="1">
    <citation type="journal article" date="2017" name="PLoS Biol.">
        <title>The sea cucumber genome provides insights into morphological evolution and visceral regeneration.</title>
        <authorList>
            <person name="Zhang X."/>
            <person name="Sun L."/>
            <person name="Yuan J."/>
            <person name="Sun Y."/>
            <person name="Gao Y."/>
            <person name="Zhang L."/>
            <person name="Li S."/>
            <person name="Dai H."/>
            <person name="Hamel J.F."/>
            <person name="Liu C."/>
            <person name="Yu Y."/>
            <person name="Liu S."/>
            <person name="Lin W."/>
            <person name="Guo K."/>
            <person name="Jin S."/>
            <person name="Xu P."/>
            <person name="Storey K.B."/>
            <person name="Huan P."/>
            <person name="Zhang T."/>
            <person name="Zhou Y."/>
            <person name="Zhang J."/>
            <person name="Lin C."/>
            <person name="Li X."/>
            <person name="Xing L."/>
            <person name="Huo D."/>
            <person name="Sun M."/>
            <person name="Wang L."/>
            <person name="Mercier A."/>
            <person name="Li F."/>
            <person name="Yang H."/>
            <person name="Xiang J."/>
        </authorList>
    </citation>
    <scope>NUCLEOTIDE SEQUENCE [LARGE SCALE GENOMIC DNA]</scope>
    <source>
        <strain evidence="4">Shaxun</strain>
        <tissue evidence="4">Muscle</tissue>
    </source>
</reference>
<dbReference type="PANTHER" id="PTHR45725">
    <property type="entry name" value="FORMIN HOMOLOGY 2 FAMILY MEMBER"/>
    <property type="match status" value="1"/>
</dbReference>
<sequence length="453" mass="51677">MTIKLLDFGDFDKNFSAYQKTRTDESDDGYGSFKQQKPKELSVIDGRRAQNCNILLSKMKVTNDEITKAVMTMDTAESIPKDMLEQILKYVPTPEEVSLLSEHAAEKDNMAAADRFMFDLSRIVHFKQRLNCLYFKKKFQERMSECKPKVEAVMKACREIQTSKKLKKLLEIILVLGNYMNRGARGNAAGLQISSLNKIVDTKSSLSRNVTMLHYLLEMTEKKFPDVFKLDEELATIPAAARVNLGELEKDMAVLRNGLTELENELTFQKNRPTQDRGDKFISVMGDFKTVSSISFNKLNDLLSDATERYQKVCKLYGEDPTKVTLEEFFQIFDQFMQSFGDAKVDNINFRKKKEEEEKRARLEAERLERDKLRKAARKAKSGKNGEGEFDDLVSALRNGEVFGEDMVKMKLKKGKKISLNSGSAAWKNGEDRERMGRTAVVTSQPGRTTVAM</sequence>
<dbReference type="STRING" id="307972.A0A2G8JUP8"/>
<evidence type="ECO:0000313" key="4">
    <source>
        <dbReference type="EMBL" id="PIK39440.1"/>
    </source>
</evidence>
<protein>
    <submittedName>
        <fullName evidence="4">Putative disheveled-associated activator of morphogenesis 1 isoform X2</fullName>
    </submittedName>
</protein>
<gene>
    <name evidence="4" type="ORF">BSL78_23705</name>
</gene>
<keyword evidence="5" id="KW-1185">Reference proteome</keyword>
<feature type="domain" description="FH2" evidence="3">
    <location>
        <begin position="1"/>
        <end position="366"/>
    </location>
</feature>
<dbReference type="SUPFAM" id="SSF101447">
    <property type="entry name" value="Formin homology 2 domain (FH2 domain)"/>
    <property type="match status" value="1"/>
</dbReference>
<dbReference type="PROSITE" id="PS51231">
    <property type="entry name" value="DAD"/>
    <property type="match status" value="1"/>
</dbReference>
<dbReference type="Proteomes" id="UP000230750">
    <property type="component" value="Unassembled WGS sequence"/>
</dbReference>
<dbReference type="SMART" id="SM00498">
    <property type="entry name" value="FH2"/>
    <property type="match status" value="1"/>
</dbReference>
<name>A0A2G8JUP8_STIJA</name>
<feature type="domain" description="DAD" evidence="2">
    <location>
        <begin position="383"/>
        <end position="420"/>
    </location>
</feature>
<dbReference type="Pfam" id="PF02181">
    <property type="entry name" value="FH2"/>
    <property type="match status" value="1"/>
</dbReference>
<dbReference type="PROSITE" id="PS51444">
    <property type="entry name" value="FH2"/>
    <property type="match status" value="1"/>
</dbReference>
<comment type="caution">
    <text evidence="4">The sequence shown here is derived from an EMBL/GenBank/DDBJ whole genome shotgun (WGS) entry which is preliminary data.</text>
</comment>
<proteinExistence type="predicted"/>
<dbReference type="PANTHER" id="PTHR45725:SF1">
    <property type="entry name" value="DISHEVELLED ASSOCIATED ACTIVATOR OF MORPHOGENESIS, ISOFORM D"/>
    <property type="match status" value="1"/>
</dbReference>
<organism evidence="4 5">
    <name type="scientific">Stichopus japonicus</name>
    <name type="common">Sea cucumber</name>
    <dbReference type="NCBI Taxonomy" id="307972"/>
    <lineage>
        <taxon>Eukaryota</taxon>
        <taxon>Metazoa</taxon>
        <taxon>Echinodermata</taxon>
        <taxon>Eleutherozoa</taxon>
        <taxon>Echinozoa</taxon>
        <taxon>Holothuroidea</taxon>
        <taxon>Aspidochirotacea</taxon>
        <taxon>Aspidochirotida</taxon>
        <taxon>Stichopodidae</taxon>
        <taxon>Apostichopus</taxon>
    </lineage>
</organism>
<dbReference type="Gene3D" id="1.20.58.2220">
    <property type="entry name" value="Formin, FH2 domain"/>
    <property type="match status" value="1"/>
</dbReference>